<proteinExistence type="inferred from homology"/>
<sequence>MMPWKTQRSIGAIAFLLVAIVGLVYWFTGLSEKKPLDVTVIIKSTDASIEFWQVLVDGIHEASQEFDTNVEVWGSKAETDVDEQIALVEKAILNRPDAIVLAANDYDRLVPIAEEVKKSGIKLIIVDSGINSEVAQSIVATDNVKAGQEAGQAMQQQLEGLSRVAIISYVKNAASHIDREKGIREVLAGNPNIELLDTFYVEGSEQNAYLMAKQILSDDSEKLGIIGLNEPTTVGAGKAIRELDLKDKVKLIGFDSSFNEIKLLDEGIIKATVIQRPFQMGYLSIKIAVDAVRGNKIPERVDTGSLLITKQNMYEEENQKLLFPFVGN</sequence>
<keyword evidence="4" id="KW-0472">Membrane</keyword>
<dbReference type="Proteomes" id="UP000502248">
    <property type="component" value="Chromosome"/>
</dbReference>
<dbReference type="PANTHER" id="PTHR46847">
    <property type="entry name" value="D-ALLOSE-BINDING PERIPLASMIC PROTEIN-RELATED"/>
    <property type="match status" value="1"/>
</dbReference>
<keyword evidence="7" id="KW-1185">Reference proteome</keyword>
<dbReference type="GO" id="GO:0030313">
    <property type="term" value="C:cell envelope"/>
    <property type="evidence" value="ECO:0007669"/>
    <property type="project" value="UniProtKB-SubCell"/>
</dbReference>
<reference evidence="6 7" key="1">
    <citation type="submission" date="2020-04" db="EMBL/GenBank/DDBJ databases">
        <title>Genome sequencing of novel species.</title>
        <authorList>
            <person name="Heo J."/>
            <person name="Kim S.-J."/>
            <person name="Kim J.-S."/>
            <person name="Hong S.-B."/>
            <person name="Kwon S.-W."/>
        </authorList>
    </citation>
    <scope>NUCLEOTIDE SEQUENCE [LARGE SCALE GENOMIC DNA]</scope>
    <source>
        <strain evidence="6 7">MFER-1</strain>
    </source>
</reference>
<accession>A0A7Z2VFP1</accession>
<evidence type="ECO:0000256" key="3">
    <source>
        <dbReference type="ARBA" id="ARBA00022729"/>
    </source>
</evidence>
<dbReference type="Gene3D" id="3.40.50.2300">
    <property type="match status" value="2"/>
</dbReference>
<name>A0A7Z2VFP1_9BACL</name>
<dbReference type="InterPro" id="IPR025997">
    <property type="entry name" value="SBP_2_dom"/>
</dbReference>
<dbReference type="PANTHER" id="PTHR46847:SF1">
    <property type="entry name" value="D-ALLOSE-BINDING PERIPLASMIC PROTEIN-RELATED"/>
    <property type="match status" value="1"/>
</dbReference>
<dbReference type="KEGG" id="cheb:HH215_02865"/>
<evidence type="ECO:0000256" key="1">
    <source>
        <dbReference type="ARBA" id="ARBA00004196"/>
    </source>
</evidence>
<comment type="subcellular location">
    <subcellularLocation>
        <location evidence="1">Cell envelope</location>
    </subcellularLocation>
</comment>
<dbReference type="InterPro" id="IPR028082">
    <property type="entry name" value="Peripla_BP_I"/>
</dbReference>
<feature type="domain" description="Periplasmic binding protein" evidence="5">
    <location>
        <begin position="46"/>
        <end position="296"/>
    </location>
</feature>
<dbReference type="RefSeq" id="WP_169278526.1">
    <property type="nucleotide sequence ID" value="NZ_CP051680.1"/>
</dbReference>
<dbReference type="GO" id="GO:0030246">
    <property type="term" value="F:carbohydrate binding"/>
    <property type="evidence" value="ECO:0007669"/>
    <property type="project" value="UniProtKB-ARBA"/>
</dbReference>
<gene>
    <name evidence="6" type="ORF">HH215_02865</name>
</gene>
<organism evidence="6 7">
    <name type="scientific">Cohnella herbarum</name>
    <dbReference type="NCBI Taxonomy" id="2728023"/>
    <lineage>
        <taxon>Bacteria</taxon>
        <taxon>Bacillati</taxon>
        <taxon>Bacillota</taxon>
        <taxon>Bacilli</taxon>
        <taxon>Bacillales</taxon>
        <taxon>Paenibacillaceae</taxon>
        <taxon>Cohnella</taxon>
    </lineage>
</organism>
<dbReference type="SUPFAM" id="SSF53822">
    <property type="entry name" value="Periplasmic binding protein-like I"/>
    <property type="match status" value="1"/>
</dbReference>
<evidence type="ECO:0000256" key="4">
    <source>
        <dbReference type="SAM" id="Phobius"/>
    </source>
</evidence>
<dbReference type="CDD" id="cd20006">
    <property type="entry name" value="PBP1_ABC_sugar_binding-like"/>
    <property type="match status" value="1"/>
</dbReference>
<dbReference type="EMBL" id="CP051680">
    <property type="protein sequence ID" value="QJD82224.1"/>
    <property type="molecule type" value="Genomic_DNA"/>
</dbReference>
<feature type="transmembrane region" description="Helical" evidence="4">
    <location>
        <begin position="9"/>
        <end position="27"/>
    </location>
</feature>
<keyword evidence="4" id="KW-0812">Transmembrane</keyword>
<keyword evidence="3" id="KW-0732">Signal</keyword>
<evidence type="ECO:0000259" key="5">
    <source>
        <dbReference type="Pfam" id="PF13407"/>
    </source>
</evidence>
<evidence type="ECO:0000256" key="2">
    <source>
        <dbReference type="ARBA" id="ARBA00007639"/>
    </source>
</evidence>
<protein>
    <submittedName>
        <fullName evidence="6">Substrate-binding domain-containing protein</fullName>
    </submittedName>
</protein>
<keyword evidence="4" id="KW-1133">Transmembrane helix</keyword>
<evidence type="ECO:0000313" key="6">
    <source>
        <dbReference type="EMBL" id="QJD82224.1"/>
    </source>
</evidence>
<dbReference type="AlphaFoldDB" id="A0A7Z2VFP1"/>
<evidence type="ECO:0000313" key="7">
    <source>
        <dbReference type="Proteomes" id="UP000502248"/>
    </source>
</evidence>
<comment type="similarity">
    <text evidence="2">Belongs to the bacterial solute-binding protein 2 family.</text>
</comment>
<dbReference type="Pfam" id="PF13407">
    <property type="entry name" value="Peripla_BP_4"/>
    <property type="match status" value="1"/>
</dbReference>